<evidence type="ECO:0000313" key="3">
    <source>
        <dbReference type="Proteomes" id="UP000019084"/>
    </source>
</evidence>
<reference evidence="2 3" key="1">
    <citation type="submission" date="2014-01" db="EMBL/GenBank/DDBJ databases">
        <title>Genome sequence and analysis of Xanthomonas arboricola pv. pruni.</title>
        <authorList>
            <person name="Fujikawa T."/>
            <person name="Nakazono-Nagaoka E."/>
        </authorList>
    </citation>
    <scope>NUCLEOTIDE SEQUENCE [LARGE SCALE GENOMIC DNA]</scope>
    <source>
        <strain evidence="3">MAFF 301420</strain>
    </source>
</reference>
<comment type="caution">
    <text evidence="2">The sequence shown here is derived from an EMBL/GenBank/DDBJ whole genome shotgun (WGS) entry which is preliminary data.</text>
</comment>
<dbReference type="AlphaFoldDB" id="W4SD51"/>
<feature type="compositionally biased region" description="Polar residues" evidence="1">
    <location>
        <begin position="85"/>
        <end position="97"/>
    </location>
</feature>
<name>W4SD51_9XANT</name>
<protein>
    <submittedName>
        <fullName evidence="2">Uncharacterized protein</fullName>
    </submittedName>
</protein>
<gene>
    <name evidence="2" type="ORF">XPR_0768</name>
</gene>
<evidence type="ECO:0000313" key="2">
    <source>
        <dbReference type="EMBL" id="GAE54133.1"/>
    </source>
</evidence>
<dbReference type="EMBL" id="BAVC01000043">
    <property type="protein sequence ID" value="GAE54133.1"/>
    <property type="molecule type" value="Genomic_DNA"/>
</dbReference>
<sequence length="97" mass="10484">MTMAVQDTPMSHSPPRLRAVNAMAHKTPEMAGPDNAWSMHVLMHKTYALLGLPDCRQSTAVGKHAYLAAIDPLSDTVPMPPVTSKPPSTTCRYSALL</sequence>
<proteinExistence type="predicted"/>
<dbReference type="Proteomes" id="UP000019084">
    <property type="component" value="Unassembled WGS sequence"/>
</dbReference>
<organism evidence="2 3">
    <name type="scientific">Xanthomonas arboricola pv. pruni MAFF 301420</name>
    <dbReference type="NCBI Taxonomy" id="1418095"/>
    <lineage>
        <taxon>Bacteria</taxon>
        <taxon>Pseudomonadati</taxon>
        <taxon>Pseudomonadota</taxon>
        <taxon>Gammaproteobacteria</taxon>
        <taxon>Lysobacterales</taxon>
        <taxon>Lysobacteraceae</taxon>
        <taxon>Xanthomonas</taxon>
    </lineage>
</organism>
<evidence type="ECO:0000256" key="1">
    <source>
        <dbReference type="SAM" id="MobiDB-lite"/>
    </source>
</evidence>
<accession>W4SD51</accession>
<feature type="region of interest" description="Disordered" evidence="1">
    <location>
        <begin position="77"/>
        <end position="97"/>
    </location>
</feature>